<keyword evidence="1" id="KW-0732">Signal</keyword>
<feature type="signal peptide" evidence="1">
    <location>
        <begin position="1"/>
        <end position="17"/>
    </location>
</feature>
<feature type="chain" id="PRO_5001655922" evidence="1">
    <location>
        <begin position="18"/>
        <end position="54"/>
    </location>
</feature>
<reference evidence="3" key="1">
    <citation type="journal article" date="2014" name="Science">
        <title>The coffee genome provides insight into the convergent evolution of caffeine biosynthesis.</title>
        <authorList>
            <person name="Denoeud F."/>
            <person name="Carretero-Paulet L."/>
            <person name="Dereeper A."/>
            <person name="Droc G."/>
            <person name="Guyot R."/>
            <person name="Pietrella M."/>
            <person name="Zheng C."/>
            <person name="Alberti A."/>
            <person name="Anthony F."/>
            <person name="Aprea G."/>
            <person name="Aury J.M."/>
            <person name="Bento P."/>
            <person name="Bernard M."/>
            <person name="Bocs S."/>
            <person name="Campa C."/>
            <person name="Cenci A."/>
            <person name="Combes M.C."/>
            <person name="Crouzillat D."/>
            <person name="Da Silva C."/>
            <person name="Daddiego L."/>
            <person name="De Bellis F."/>
            <person name="Dussert S."/>
            <person name="Garsmeur O."/>
            <person name="Gayraud T."/>
            <person name="Guignon V."/>
            <person name="Jahn K."/>
            <person name="Jamilloux V."/>
            <person name="Joet T."/>
            <person name="Labadie K."/>
            <person name="Lan T."/>
            <person name="Leclercq J."/>
            <person name="Lepelley M."/>
            <person name="Leroy T."/>
            <person name="Li L.T."/>
            <person name="Librado P."/>
            <person name="Lopez L."/>
            <person name="Munoz A."/>
            <person name="Noel B."/>
            <person name="Pallavicini A."/>
            <person name="Perrotta G."/>
            <person name="Poncet V."/>
            <person name="Pot D."/>
            <person name="Priyono X."/>
            <person name="Rigoreau M."/>
            <person name="Rouard M."/>
            <person name="Rozas J."/>
            <person name="Tranchant-Dubreuil C."/>
            <person name="VanBuren R."/>
            <person name="Zhang Q."/>
            <person name="Andrade A.C."/>
            <person name="Argout X."/>
            <person name="Bertrand B."/>
            <person name="de Kochko A."/>
            <person name="Graziosi G."/>
            <person name="Henry R.J."/>
            <person name="Jayarama X."/>
            <person name="Ming R."/>
            <person name="Nagai C."/>
            <person name="Rounsley S."/>
            <person name="Sankoff D."/>
            <person name="Giuliano G."/>
            <person name="Albert V.A."/>
            <person name="Wincker P."/>
            <person name="Lashermes P."/>
        </authorList>
    </citation>
    <scope>NUCLEOTIDE SEQUENCE [LARGE SCALE GENOMIC DNA]</scope>
    <source>
        <strain evidence="3">cv. DH200-94</strain>
    </source>
</reference>
<dbReference type="Gramene" id="CDP20427">
    <property type="protein sequence ID" value="CDP20427"/>
    <property type="gene ID" value="GSCOC_T00003090001"/>
</dbReference>
<dbReference type="STRING" id="49390.A0A068VII7"/>
<dbReference type="OrthoDB" id="496065at2759"/>
<proteinExistence type="predicted"/>
<dbReference type="Proteomes" id="UP000295252">
    <property type="component" value="Unassembled WGS sequence"/>
</dbReference>
<keyword evidence="3" id="KW-1185">Reference proteome</keyword>
<accession>A0A068VII7</accession>
<sequence length="54" mass="5848">MWLVMQILAFAVALESGKITVSVRQTRGFDASAACGQLRNQSKKSPLHTGAEDQ</sequence>
<name>A0A068VII7_COFCA</name>
<gene>
    <name evidence="2" type="ORF">GSCOC_T00003090001</name>
</gene>
<dbReference type="AlphaFoldDB" id="A0A068VII7"/>
<protein>
    <submittedName>
        <fullName evidence="2">DH200=94 genomic scaffold, scaffold_1195</fullName>
    </submittedName>
</protein>
<evidence type="ECO:0000256" key="1">
    <source>
        <dbReference type="SAM" id="SignalP"/>
    </source>
</evidence>
<evidence type="ECO:0000313" key="3">
    <source>
        <dbReference type="Proteomes" id="UP000295252"/>
    </source>
</evidence>
<evidence type="ECO:0000313" key="2">
    <source>
        <dbReference type="EMBL" id="CDP20427.1"/>
    </source>
</evidence>
<dbReference type="EMBL" id="HG740279">
    <property type="protein sequence ID" value="CDP20427.1"/>
    <property type="molecule type" value="Genomic_DNA"/>
</dbReference>
<dbReference type="Gene3D" id="3.20.20.70">
    <property type="entry name" value="Aldolase class I"/>
    <property type="match status" value="1"/>
</dbReference>
<dbReference type="PhylomeDB" id="A0A068VII7"/>
<organism evidence="2 3">
    <name type="scientific">Coffea canephora</name>
    <name type="common">Robusta coffee</name>
    <dbReference type="NCBI Taxonomy" id="49390"/>
    <lineage>
        <taxon>Eukaryota</taxon>
        <taxon>Viridiplantae</taxon>
        <taxon>Streptophyta</taxon>
        <taxon>Embryophyta</taxon>
        <taxon>Tracheophyta</taxon>
        <taxon>Spermatophyta</taxon>
        <taxon>Magnoliopsida</taxon>
        <taxon>eudicotyledons</taxon>
        <taxon>Gunneridae</taxon>
        <taxon>Pentapetalae</taxon>
        <taxon>asterids</taxon>
        <taxon>lamiids</taxon>
        <taxon>Gentianales</taxon>
        <taxon>Rubiaceae</taxon>
        <taxon>Ixoroideae</taxon>
        <taxon>Gardenieae complex</taxon>
        <taxon>Bertiereae - Coffeeae clade</taxon>
        <taxon>Coffeeae</taxon>
        <taxon>Coffea</taxon>
    </lineage>
</organism>
<dbReference type="InParanoid" id="A0A068VII7"/>
<dbReference type="InterPro" id="IPR013785">
    <property type="entry name" value="Aldolase_TIM"/>
</dbReference>